<evidence type="ECO:0000256" key="7">
    <source>
        <dbReference type="ARBA" id="ARBA00047715"/>
    </source>
</evidence>
<dbReference type="OrthoDB" id="9807157at2"/>
<dbReference type="Gene3D" id="3.90.1150.10">
    <property type="entry name" value="Aspartate Aminotransferase, domain 1"/>
    <property type="match status" value="1"/>
</dbReference>
<keyword evidence="4 8" id="KW-0808">Transferase</keyword>
<dbReference type="Proteomes" id="UP000399692">
    <property type="component" value="Unassembled WGS sequence"/>
</dbReference>
<feature type="binding site" evidence="8">
    <location>
        <position position="233"/>
    </location>
    <ligand>
        <name>pyridoxal 5'-phosphate</name>
        <dbReference type="ChEBI" id="CHEBI:597326"/>
    </ligand>
</feature>
<comment type="subunit">
    <text evidence="3 8">Homodimer.</text>
</comment>
<feature type="binding site" evidence="8">
    <location>
        <position position="204"/>
    </location>
    <ligand>
        <name>pyridoxal 5'-phosphate</name>
        <dbReference type="ChEBI" id="CHEBI:597326"/>
    </ligand>
</feature>
<dbReference type="GO" id="GO:0008710">
    <property type="term" value="F:8-amino-7-oxononanoate synthase activity"/>
    <property type="evidence" value="ECO:0007669"/>
    <property type="project" value="UniProtKB-UniRule"/>
</dbReference>
<feature type="modified residue" description="N6-(pyridoxal phosphate)lysine" evidence="8 9">
    <location>
        <position position="236"/>
    </location>
</feature>
<dbReference type="CDD" id="cd06454">
    <property type="entry name" value="KBL_like"/>
    <property type="match status" value="1"/>
</dbReference>
<evidence type="ECO:0000313" key="12">
    <source>
        <dbReference type="Proteomes" id="UP000399692"/>
    </source>
</evidence>
<dbReference type="PANTHER" id="PTHR13693">
    <property type="entry name" value="CLASS II AMINOTRANSFERASE/8-AMINO-7-OXONONANOATE SYNTHASE"/>
    <property type="match status" value="1"/>
</dbReference>
<evidence type="ECO:0000256" key="3">
    <source>
        <dbReference type="ARBA" id="ARBA00011738"/>
    </source>
</evidence>
<evidence type="ECO:0000256" key="9">
    <source>
        <dbReference type="PIRSR" id="PIRSR604723-51"/>
    </source>
</evidence>
<keyword evidence="11" id="KW-0012">Acyltransferase</keyword>
<reference evidence="11 12" key="1">
    <citation type="submission" date="2019-09" db="EMBL/GenBank/DDBJ databases">
        <authorList>
            <person name="Chandra G."/>
            <person name="Truman W A."/>
        </authorList>
    </citation>
    <scope>NUCLEOTIDE SEQUENCE [LARGE SCALE GENOMIC DNA]</scope>
    <source>
        <strain evidence="11">PS631</strain>
    </source>
</reference>
<dbReference type="SUPFAM" id="SSF53383">
    <property type="entry name" value="PLP-dependent transferases"/>
    <property type="match status" value="1"/>
</dbReference>
<accession>A0A5E6VFK5</accession>
<comment type="pathway">
    <text evidence="2 8">Cofactor biosynthesis; biotin biosynthesis.</text>
</comment>
<evidence type="ECO:0000256" key="8">
    <source>
        <dbReference type="HAMAP-Rule" id="MF_01693"/>
    </source>
</evidence>
<dbReference type="Gene3D" id="3.40.640.10">
    <property type="entry name" value="Type I PLP-dependent aspartate aminotransferase-like (Major domain)"/>
    <property type="match status" value="1"/>
</dbReference>
<feature type="binding site" evidence="8">
    <location>
        <position position="131"/>
    </location>
    <ligand>
        <name>substrate</name>
    </ligand>
</feature>
<dbReference type="GO" id="GO:0030170">
    <property type="term" value="F:pyridoxal phosphate binding"/>
    <property type="evidence" value="ECO:0007669"/>
    <property type="project" value="UniProtKB-UniRule"/>
</dbReference>
<feature type="binding site" evidence="8">
    <location>
        <begin position="106"/>
        <end position="107"/>
    </location>
    <ligand>
        <name>pyridoxal 5'-phosphate</name>
        <dbReference type="ChEBI" id="CHEBI:597326"/>
    </ligand>
</feature>
<dbReference type="Pfam" id="PF00155">
    <property type="entry name" value="Aminotran_1_2"/>
    <property type="match status" value="1"/>
</dbReference>
<sequence length="390" mass="41459">MAFDLTARLAERRAADLYRQRPLLQTAQGPQVVVDGQPLLAFCNNDYLGLANHPEVIAAWRAGAERWGVGGGASHLVIGHSTPHHQLEEALAELTGRPRALLFSTGYMANLGAITALVGQGDTVLQDRLNHASLLDGGLLSGARFNRYLHNDAQSLASRLQRATGNTLVVTDGVFSMDGDLADLPALAATARAANAWLMVDDAHGLGTLGANGGGIVEHFGLGLDQVPVLIGTLGKACGTAGAFVAGSDDLIEALVQFARPYIYTTSQPPALACATLKSLQLLRDESWRREQLAALIRQFREGAEQIGLQLMDSQTPIQPILIGDSGRAVRLSQMLRERGLLVTAIRPPTVPAGSARLRVTLSAAHTEAQVQLLLNALADCYPQLERADA</sequence>
<dbReference type="InterPro" id="IPR004839">
    <property type="entry name" value="Aminotransferase_I/II_large"/>
</dbReference>
<feature type="binding site" evidence="8">
    <location>
        <position position="19"/>
    </location>
    <ligand>
        <name>substrate</name>
    </ligand>
</feature>
<dbReference type="InterPro" id="IPR050087">
    <property type="entry name" value="AON_synthase_class-II"/>
</dbReference>
<dbReference type="InterPro" id="IPR004723">
    <property type="entry name" value="AONS_Archaea/Proteobacteria"/>
</dbReference>
<evidence type="ECO:0000259" key="10">
    <source>
        <dbReference type="Pfam" id="PF00155"/>
    </source>
</evidence>
<feature type="binding site" evidence="8">
    <location>
        <position position="350"/>
    </location>
    <ligand>
        <name>substrate</name>
    </ligand>
</feature>
<comment type="cofactor">
    <cofactor evidence="1 8 9">
        <name>pyridoxal 5'-phosphate</name>
        <dbReference type="ChEBI" id="CHEBI:597326"/>
    </cofactor>
</comment>
<feature type="domain" description="Aminotransferase class I/classII large" evidence="10">
    <location>
        <begin position="39"/>
        <end position="378"/>
    </location>
</feature>
<evidence type="ECO:0000256" key="5">
    <source>
        <dbReference type="ARBA" id="ARBA00022756"/>
    </source>
</evidence>
<dbReference type="RefSeq" id="WP_101322424.1">
    <property type="nucleotide sequence ID" value="NZ_CABVHC010000050.1"/>
</dbReference>
<keyword evidence="6 8" id="KW-0663">Pyridoxal phosphate</keyword>
<dbReference type="PANTHER" id="PTHR13693:SF100">
    <property type="entry name" value="8-AMINO-7-OXONONANOATE SYNTHASE"/>
    <property type="match status" value="1"/>
</dbReference>
<dbReference type="AlphaFoldDB" id="A0A5E6VFK5"/>
<proteinExistence type="inferred from homology"/>
<dbReference type="EMBL" id="CABVHF010000018">
    <property type="protein sequence ID" value="VVN16118.1"/>
    <property type="molecule type" value="Genomic_DNA"/>
</dbReference>
<dbReference type="GO" id="GO:0009102">
    <property type="term" value="P:biotin biosynthetic process"/>
    <property type="evidence" value="ECO:0007669"/>
    <property type="project" value="UniProtKB-UniRule"/>
</dbReference>
<name>A0A5E6VFK5_PSEFL</name>
<dbReference type="UniPathway" id="UPA00078"/>
<dbReference type="InterPro" id="IPR015421">
    <property type="entry name" value="PyrdxlP-dep_Trfase_major"/>
</dbReference>
<evidence type="ECO:0000256" key="2">
    <source>
        <dbReference type="ARBA" id="ARBA00004746"/>
    </source>
</evidence>
<comment type="catalytic activity">
    <reaction evidence="7 8">
        <text>6-carboxyhexanoyl-[ACP] + L-alanine + H(+) = (8S)-8-amino-7-oxononanoate + holo-[ACP] + CO2</text>
        <dbReference type="Rhea" id="RHEA:42288"/>
        <dbReference type="Rhea" id="RHEA-COMP:9685"/>
        <dbReference type="Rhea" id="RHEA-COMP:9955"/>
        <dbReference type="ChEBI" id="CHEBI:15378"/>
        <dbReference type="ChEBI" id="CHEBI:16526"/>
        <dbReference type="ChEBI" id="CHEBI:57972"/>
        <dbReference type="ChEBI" id="CHEBI:64479"/>
        <dbReference type="ChEBI" id="CHEBI:78846"/>
        <dbReference type="ChEBI" id="CHEBI:149468"/>
        <dbReference type="EC" id="2.3.1.47"/>
    </reaction>
</comment>
<keyword evidence="5 8" id="KW-0093">Biotin biosynthesis</keyword>
<comment type="similarity">
    <text evidence="8">Belongs to the class-II pyridoxal-phosphate-dependent aminotransferase family. BioF subfamily.</text>
</comment>
<dbReference type="HAMAP" id="MF_01693">
    <property type="entry name" value="BioF_aminotrans_2"/>
    <property type="match status" value="1"/>
</dbReference>
<dbReference type="InterPro" id="IPR022834">
    <property type="entry name" value="AONS_Proteobacteria"/>
</dbReference>
<evidence type="ECO:0000256" key="4">
    <source>
        <dbReference type="ARBA" id="ARBA00022679"/>
    </source>
</evidence>
<evidence type="ECO:0000256" key="1">
    <source>
        <dbReference type="ARBA" id="ARBA00001933"/>
    </source>
</evidence>
<dbReference type="EC" id="2.3.1.47" evidence="8"/>
<protein>
    <recommendedName>
        <fullName evidence="8">8-amino-7-oxononanoate synthase</fullName>
        <shortName evidence="8">AONS</shortName>
        <ecNumber evidence="8">2.3.1.47</ecNumber>
    </recommendedName>
    <alternativeName>
        <fullName evidence="8">7-keto-8-amino-pelargonic acid synthase</fullName>
        <shortName evidence="8">7-KAP synthase</shortName>
        <shortName evidence="8">KAPA synthase</shortName>
    </alternativeName>
    <alternativeName>
        <fullName evidence="8">8-amino-7-ketopelargonate synthase</fullName>
    </alternativeName>
</protein>
<evidence type="ECO:0000256" key="6">
    <source>
        <dbReference type="ARBA" id="ARBA00022898"/>
    </source>
</evidence>
<dbReference type="NCBIfam" id="TIGR00858">
    <property type="entry name" value="bioF"/>
    <property type="match status" value="1"/>
</dbReference>
<organism evidence="11 12">
    <name type="scientific">Pseudomonas fluorescens</name>
    <dbReference type="NCBI Taxonomy" id="294"/>
    <lineage>
        <taxon>Bacteria</taxon>
        <taxon>Pseudomonadati</taxon>
        <taxon>Pseudomonadota</taxon>
        <taxon>Gammaproteobacteria</taxon>
        <taxon>Pseudomonadales</taxon>
        <taxon>Pseudomonadaceae</taxon>
        <taxon>Pseudomonas</taxon>
    </lineage>
</organism>
<feature type="binding site" evidence="8">
    <location>
        <position position="176"/>
    </location>
    <ligand>
        <name>pyridoxal 5'-phosphate</name>
        <dbReference type="ChEBI" id="CHEBI:597326"/>
    </ligand>
</feature>
<evidence type="ECO:0000313" key="11">
    <source>
        <dbReference type="EMBL" id="VVN16118.1"/>
    </source>
</evidence>
<gene>
    <name evidence="8 11" type="primary">bioF</name>
    <name evidence="11" type="ORF">PS631_04131</name>
</gene>
<dbReference type="InterPro" id="IPR015424">
    <property type="entry name" value="PyrdxlP-dep_Trfase"/>
</dbReference>
<comment type="function">
    <text evidence="8">Catalyzes the decarboxylative condensation of pimeloyl-[acyl-carrier protein] and L-alanine to produce 8-amino-7-oxononanoate (AON), [acyl-carrier protein], and carbon dioxide.</text>
</comment>
<dbReference type="InterPro" id="IPR015422">
    <property type="entry name" value="PyrdxlP-dep_Trfase_small"/>
</dbReference>